<protein>
    <submittedName>
        <fullName evidence="5">Membrane protein</fullName>
    </submittedName>
</protein>
<dbReference type="PANTHER" id="PTHR43156">
    <property type="entry name" value="STAGE II SPORULATION PROTEIN E-RELATED"/>
    <property type="match status" value="1"/>
</dbReference>
<evidence type="ECO:0000313" key="5">
    <source>
        <dbReference type="EMBL" id="GHI23234.1"/>
    </source>
</evidence>
<accession>A0ABQ3PE21</accession>
<dbReference type="EMBL" id="BNDW01000035">
    <property type="protein sequence ID" value="GHI23234.1"/>
    <property type="molecule type" value="Genomic_DNA"/>
</dbReference>
<evidence type="ECO:0000313" key="6">
    <source>
        <dbReference type="Proteomes" id="UP001052739"/>
    </source>
</evidence>
<dbReference type="InterPro" id="IPR001932">
    <property type="entry name" value="PPM-type_phosphatase-like_dom"/>
</dbReference>
<comment type="caution">
    <text evidence="5">The sequence shown here is derived from an EMBL/GenBank/DDBJ whole genome shotgun (WGS) entry which is preliminary data.</text>
</comment>
<gene>
    <name evidence="5" type="ORF">Shyd_46050</name>
</gene>
<evidence type="ECO:0000256" key="2">
    <source>
        <dbReference type="SAM" id="MobiDB-lite"/>
    </source>
</evidence>
<dbReference type="Pfam" id="PF07228">
    <property type="entry name" value="SpoIIE"/>
    <property type="match status" value="1"/>
</dbReference>
<dbReference type="PANTHER" id="PTHR43156:SF2">
    <property type="entry name" value="STAGE II SPORULATION PROTEIN E"/>
    <property type="match status" value="1"/>
</dbReference>
<name>A0ABQ3PE21_9ACTN</name>
<dbReference type="Gene3D" id="3.60.40.10">
    <property type="entry name" value="PPM-type phosphatase domain"/>
    <property type="match status" value="1"/>
</dbReference>
<dbReference type="SUPFAM" id="SSF81606">
    <property type="entry name" value="PP2C-like"/>
    <property type="match status" value="1"/>
</dbReference>
<evidence type="ECO:0000256" key="1">
    <source>
        <dbReference type="ARBA" id="ARBA00022801"/>
    </source>
</evidence>
<keyword evidence="3" id="KW-0812">Transmembrane</keyword>
<evidence type="ECO:0000256" key="3">
    <source>
        <dbReference type="SAM" id="Phobius"/>
    </source>
</evidence>
<feature type="domain" description="PPM-type phosphatase" evidence="4">
    <location>
        <begin position="169"/>
        <end position="394"/>
    </location>
</feature>
<feature type="region of interest" description="Disordered" evidence="2">
    <location>
        <begin position="395"/>
        <end position="416"/>
    </location>
</feature>
<feature type="region of interest" description="Disordered" evidence="2">
    <location>
        <begin position="1"/>
        <end position="39"/>
    </location>
</feature>
<feature type="transmembrane region" description="Helical" evidence="3">
    <location>
        <begin position="91"/>
        <end position="111"/>
    </location>
</feature>
<dbReference type="Proteomes" id="UP001052739">
    <property type="component" value="Unassembled WGS sequence"/>
</dbReference>
<organism evidence="5 6">
    <name type="scientific">Streptomyces hydrogenans</name>
    <dbReference type="NCBI Taxonomy" id="1873719"/>
    <lineage>
        <taxon>Bacteria</taxon>
        <taxon>Bacillati</taxon>
        <taxon>Actinomycetota</taxon>
        <taxon>Actinomycetes</taxon>
        <taxon>Kitasatosporales</taxon>
        <taxon>Streptomycetaceae</taxon>
        <taxon>Streptomyces</taxon>
    </lineage>
</organism>
<keyword evidence="6" id="KW-1185">Reference proteome</keyword>
<feature type="transmembrane region" description="Helical" evidence="3">
    <location>
        <begin position="123"/>
        <end position="140"/>
    </location>
</feature>
<sequence length="416" mass="43758">MAQPRGAAGGGRRGERPGGRTVRSGASQGPYGRDPQSSPVPYGAARRFLRALPPLIIVGGVVFDLATPPTYTAAPLFSAAPLVAAPFFSRLTTLLTGLAAILASVGLHVYNDTLSDVPSLTETLTVVTVSALAMLINLVVRRSGERLASARVIAEAAQRAVLPMPAERIAGLQCAARYEAAQADAFIGGDLFAVQDTPYGVRLVVGDVRGKGMDAVEAVAVVIGAFREAAEQEAALEGVAQRLERALTREGTRREGLDAFEGFTTAVIAEIPREGGLVRIVNRGHPPPLLLYGDGRLEAVEPAEPALPLGMGELSVWPDRAEERPYAPGATLLFYTDGLSEARDEHGVFYDPAARLAGAVFPGPEELLDALVDDVRRHTGGGSTDDMALLAVSRPATGAPPRRRTMPVVPPGRTDR</sequence>
<keyword evidence="1" id="KW-0378">Hydrolase</keyword>
<proteinExistence type="predicted"/>
<keyword evidence="3" id="KW-1133">Transmembrane helix</keyword>
<dbReference type="SMART" id="SM00331">
    <property type="entry name" value="PP2C_SIG"/>
    <property type="match status" value="1"/>
</dbReference>
<dbReference type="InterPro" id="IPR052016">
    <property type="entry name" value="Bact_Sigma-Reg"/>
</dbReference>
<reference evidence="5" key="1">
    <citation type="submission" date="2024-05" db="EMBL/GenBank/DDBJ databases">
        <title>Whole genome shotgun sequence of Streptomyces hydrogenans NBRC 13475.</title>
        <authorList>
            <person name="Komaki H."/>
            <person name="Tamura T."/>
        </authorList>
    </citation>
    <scope>NUCLEOTIDE SEQUENCE</scope>
    <source>
        <strain evidence="5">NBRC 13475</strain>
    </source>
</reference>
<dbReference type="InterPro" id="IPR036457">
    <property type="entry name" value="PPM-type-like_dom_sf"/>
</dbReference>
<keyword evidence="3" id="KW-0472">Membrane</keyword>
<evidence type="ECO:0000259" key="4">
    <source>
        <dbReference type="SMART" id="SM00331"/>
    </source>
</evidence>
<dbReference type="RefSeq" id="WP_372470245.1">
    <property type="nucleotide sequence ID" value="NZ_BNBS01000154.1"/>
</dbReference>